<reference evidence="12" key="1">
    <citation type="submission" date="2021-11" db="EMBL/GenBank/DDBJ databases">
        <title>Streptomyces corallinus and Kineosporia corallina sp. nov., two new coral-derived marine actinobacteria.</title>
        <authorList>
            <person name="Buangrab K."/>
            <person name="Sutthacheep M."/>
            <person name="Yeemin T."/>
            <person name="Harunari E."/>
            <person name="Igarashi Y."/>
            <person name="Sripreechasak P."/>
            <person name="Kanchanasin P."/>
            <person name="Tanasupawat S."/>
            <person name="Phongsopitanun W."/>
        </authorList>
    </citation>
    <scope>NUCLEOTIDE SEQUENCE</scope>
    <source>
        <strain evidence="12">JCM 31032</strain>
    </source>
</reference>
<dbReference type="Gene3D" id="1.20.1510.10">
    <property type="entry name" value="Cation efflux protein transmembrane domain"/>
    <property type="match status" value="1"/>
</dbReference>
<feature type="region of interest" description="Disordered" evidence="8">
    <location>
        <begin position="1"/>
        <end position="51"/>
    </location>
</feature>
<feature type="domain" description="Cation efflux protein cytoplasmic" evidence="11">
    <location>
        <begin position="307"/>
        <end position="381"/>
    </location>
</feature>
<keyword evidence="5 9" id="KW-1133">Transmembrane helix</keyword>
<evidence type="ECO:0000256" key="5">
    <source>
        <dbReference type="ARBA" id="ARBA00022989"/>
    </source>
</evidence>
<dbReference type="RefSeq" id="WP_231440928.1">
    <property type="nucleotide sequence ID" value="NZ_JAJOMB010000005.1"/>
</dbReference>
<evidence type="ECO:0000256" key="3">
    <source>
        <dbReference type="ARBA" id="ARBA00022448"/>
    </source>
</evidence>
<feature type="transmembrane region" description="Helical" evidence="9">
    <location>
        <begin position="247"/>
        <end position="268"/>
    </location>
</feature>
<dbReference type="InterPro" id="IPR050681">
    <property type="entry name" value="CDF/SLC30A"/>
</dbReference>
<keyword evidence="7 9" id="KW-0472">Membrane</keyword>
<comment type="subcellular location">
    <subcellularLocation>
        <location evidence="1">Membrane</location>
        <topology evidence="1">Multi-pass membrane protein</topology>
    </subcellularLocation>
</comment>
<feature type="transmembrane region" description="Helical" evidence="9">
    <location>
        <begin position="205"/>
        <end position="227"/>
    </location>
</feature>
<keyword evidence="13" id="KW-1185">Reference proteome</keyword>
<evidence type="ECO:0000259" key="10">
    <source>
        <dbReference type="Pfam" id="PF01545"/>
    </source>
</evidence>
<accession>A0A9X1NCI0</accession>
<dbReference type="SUPFAM" id="SSF161111">
    <property type="entry name" value="Cation efflux protein transmembrane domain-like"/>
    <property type="match status" value="1"/>
</dbReference>
<dbReference type="AlphaFoldDB" id="A0A9X1NCI0"/>
<dbReference type="InterPro" id="IPR058533">
    <property type="entry name" value="Cation_efflux_TM"/>
</dbReference>
<evidence type="ECO:0000256" key="9">
    <source>
        <dbReference type="SAM" id="Phobius"/>
    </source>
</evidence>
<feature type="region of interest" description="Disordered" evidence="8">
    <location>
        <begin position="66"/>
        <end position="101"/>
    </location>
</feature>
<dbReference type="SUPFAM" id="SSF160240">
    <property type="entry name" value="Cation efflux protein cytoplasmic domain-like"/>
    <property type="match status" value="1"/>
</dbReference>
<dbReference type="GO" id="GO:0005886">
    <property type="term" value="C:plasma membrane"/>
    <property type="evidence" value="ECO:0007669"/>
    <property type="project" value="TreeGrafter"/>
</dbReference>
<evidence type="ECO:0000256" key="4">
    <source>
        <dbReference type="ARBA" id="ARBA00022692"/>
    </source>
</evidence>
<evidence type="ECO:0000256" key="8">
    <source>
        <dbReference type="SAM" id="MobiDB-lite"/>
    </source>
</evidence>
<dbReference type="NCBIfam" id="TIGR01297">
    <property type="entry name" value="CDF"/>
    <property type="match status" value="1"/>
</dbReference>
<dbReference type="InterPro" id="IPR036837">
    <property type="entry name" value="Cation_efflux_CTD_sf"/>
</dbReference>
<dbReference type="Pfam" id="PF16916">
    <property type="entry name" value="ZT_dimer"/>
    <property type="match status" value="1"/>
</dbReference>
<keyword evidence="3" id="KW-0813">Transport</keyword>
<dbReference type="InterPro" id="IPR027469">
    <property type="entry name" value="Cation_efflux_TMD_sf"/>
</dbReference>
<dbReference type="GO" id="GO:0005385">
    <property type="term" value="F:zinc ion transmembrane transporter activity"/>
    <property type="evidence" value="ECO:0007669"/>
    <property type="project" value="TreeGrafter"/>
</dbReference>
<feature type="compositionally biased region" description="Basic and acidic residues" evidence="8">
    <location>
        <begin position="1"/>
        <end position="39"/>
    </location>
</feature>
<dbReference type="Proteomes" id="UP001138997">
    <property type="component" value="Unassembled WGS sequence"/>
</dbReference>
<dbReference type="PANTHER" id="PTHR11562">
    <property type="entry name" value="CATION EFFLUX PROTEIN/ ZINC TRANSPORTER"/>
    <property type="match status" value="1"/>
</dbReference>
<dbReference type="Pfam" id="PF01545">
    <property type="entry name" value="Cation_efflux"/>
    <property type="match status" value="1"/>
</dbReference>
<dbReference type="InterPro" id="IPR027470">
    <property type="entry name" value="Cation_efflux_CTD"/>
</dbReference>
<name>A0A9X1NCI0_9ACTN</name>
<evidence type="ECO:0000256" key="2">
    <source>
        <dbReference type="ARBA" id="ARBA00008873"/>
    </source>
</evidence>
<keyword evidence="6" id="KW-0406">Ion transport</keyword>
<keyword evidence="4 9" id="KW-0812">Transmembrane</keyword>
<organism evidence="12 13">
    <name type="scientific">Kineosporia babensis</name>
    <dbReference type="NCBI Taxonomy" id="499548"/>
    <lineage>
        <taxon>Bacteria</taxon>
        <taxon>Bacillati</taxon>
        <taxon>Actinomycetota</taxon>
        <taxon>Actinomycetes</taxon>
        <taxon>Kineosporiales</taxon>
        <taxon>Kineosporiaceae</taxon>
        <taxon>Kineosporia</taxon>
    </lineage>
</organism>
<protein>
    <submittedName>
        <fullName evidence="12">Cation diffusion facilitator family transporter</fullName>
    </submittedName>
</protein>
<evidence type="ECO:0000256" key="7">
    <source>
        <dbReference type="ARBA" id="ARBA00023136"/>
    </source>
</evidence>
<dbReference type="InterPro" id="IPR002524">
    <property type="entry name" value="Cation_efflux"/>
</dbReference>
<feature type="transmembrane region" description="Helical" evidence="9">
    <location>
        <begin position="274"/>
        <end position="292"/>
    </location>
</feature>
<evidence type="ECO:0000313" key="12">
    <source>
        <dbReference type="EMBL" id="MCD5311585.1"/>
    </source>
</evidence>
<feature type="transmembrane region" description="Helical" evidence="9">
    <location>
        <begin position="140"/>
        <end position="157"/>
    </location>
</feature>
<comment type="similarity">
    <text evidence="2">Belongs to the cation diffusion facilitator (CDF) transporter (TC 2.A.4) family. SLC30A subfamily.</text>
</comment>
<proteinExistence type="inferred from homology"/>
<sequence>MTPARNEESGPADHVEAPHEHDEHSHAHDEHSHGNHDQPAEPPTGRPKSLTCAPHEAQAITPRNLQAPCAPPLSRQATNTASHEAGHGHGHGHSHDLPQGPGARKRLAVVLAITLSVMLVEVAGAVITGSLALLADAGHMLTDAAGLTLSLVVAILAERPPTARLTWGWKRAEVLSAALQATALLAIGVYILVEGVQRLIDPPEVAGPGMIVFGVIGLAANAVAILILTRGGVHEQNMNTRAAFLEVINDALGSVAVLVAATAIWLTGWHRADAVASILIGTLILPRCWLLLRQAVTVLLEATPGTVDLEEVRTHILAVPHVRGLHDLHASTVATGLPILSAHVVVEDGCFLDGHLTVMLDELQRCLAGHFDVEHSTFQFEAATHADHEHPTHA</sequence>
<feature type="transmembrane region" description="Helical" evidence="9">
    <location>
        <begin position="107"/>
        <end position="134"/>
    </location>
</feature>
<feature type="transmembrane region" description="Helical" evidence="9">
    <location>
        <begin position="177"/>
        <end position="193"/>
    </location>
</feature>
<evidence type="ECO:0000259" key="11">
    <source>
        <dbReference type="Pfam" id="PF16916"/>
    </source>
</evidence>
<evidence type="ECO:0000256" key="6">
    <source>
        <dbReference type="ARBA" id="ARBA00023065"/>
    </source>
</evidence>
<dbReference type="EMBL" id="JAJOMB010000005">
    <property type="protein sequence ID" value="MCD5311585.1"/>
    <property type="molecule type" value="Genomic_DNA"/>
</dbReference>
<comment type="caution">
    <text evidence="12">The sequence shown here is derived from an EMBL/GenBank/DDBJ whole genome shotgun (WGS) entry which is preliminary data.</text>
</comment>
<evidence type="ECO:0000256" key="1">
    <source>
        <dbReference type="ARBA" id="ARBA00004141"/>
    </source>
</evidence>
<gene>
    <name evidence="12" type="ORF">LR394_11785</name>
</gene>
<feature type="domain" description="Cation efflux protein transmembrane" evidence="10">
    <location>
        <begin position="108"/>
        <end position="300"/>
    </location>
</feature>
<evidence type="ECO:0000313" key="13">
    <source>
        <dbReference type="Proteomes" id="UP001138997"/>
    </source>
</evidence>
<dbReference type="PANTHER" id="PTHR11562:SF17">
    <property type="entry name" value="RE54080P-RELATED"/>
    <property type="match status" value="1"/>
</dbReference>